<dbReference type="CDD" id="cd02696">
    <property type="entry name" value="MurNAc-LAA"/>
    <property type="match status" value="1"/>
</dbReference>
<dbReference type="PANTHER" id="PTHR30404">
    <property type="entry name" value="N-ACETYLMURAMOYL-L-ALANINE AMIDASE"/>
    <property type="match status" value="1"/>
</dbReference>
<dbReference type="Pfam" id="PF01520">
    <property type="entry name" value="Amidase_3"/>
    <property type="match status" value="1"/>
</dbReference>
<dbReference type="InterPro" id="IPR050695">
    <property type="entry name" value="N-acetylmuramoyl_amidase_3"/>
</dbReference>
<evidence type="ECO:0000256" key="5">
    <source>
        <dbReference type="SAM" id="SignalP"/>
    </source>
</evidence>
<feature type="region of interest" description="Disordered" evidence="4">
    <location>
        <begin position="168"/>
        <end position="204"/>
    </location>
</feature>
<gene>
    <name evidence="7" type="ORF">SMD27_12665</name>
</gene>
<name>A0ABU5EBP8_9PROT</name>
<evidence type="ECO:0000256" key="2">
    <source>
        <dbReference type="ARBA" id="ARBA00011901"/>
    </source>
</evidence>
<dbReference type="PANTHER" id="PTHR30404:SF0">
    <property type="entry name" value="N-ACETYLMURAMOYL-L-ALANINE AMIDASE AMIC"/>
    <property type="match status" value="1"/>
</dbReference>
<accession>A0ABU5EBP8</accession>
<feature type="domain" description="MurNAc-LAA" evidence="6">
    <location>
        <begin position="275"/>
        <end position="429"/>
    </location>
</feature>
<reference evidence="7 8" key="1">
    <citation type="journal article" date="2016" name="Antonie Van Leeuwenhoek">
        <title>Dongia soli sp. nov., isolated from soil from Dokdo, Korea.</title>
        <authorList>
            <person name="Kim D.U."/>
            <person name="Lee H."/>
            <person name="Kim H."/>
            <person name="Kim S.G."/>
            <person name="Ka J.O."/>
        </authorList>
    </citation>
    <scope>NUCLEOTIDE SEQUENCE [LARGE SCALE GENOMIC DNA]</scope>
    <source>
        <strain evidence="7 8">D78</strain>
    </source>
</reference>
<keyword evidence="3 7" id="KW-0378">Hydrolase</keyword>
<dbReference type="Gene3D" id="2.60.40.3500">
    <property type="match status" value="1"/>
</dbReference>
<protein>
    <recommendedName>
        <fullName evidence="2">N-acetylmuramoyl-L-alanine amidase</fullName>
        <ecNumber evidence="2">3.5.1.28</ecNumber>
    </recommendedName>
</protein>
<dbReference type="InterPro" id="IPR002508">
    <property type="entry name" value="MurNAc-LAA_cat"/>
</dbReference>
<dbReference type="SUPFAM" id="SSF53187">
    <property type="entry name" value="Zn-dependent exopeptidases"/>
    <property type="match status" value="1"/>
</dbReference>
<feature type="signal peptide" evidence="5">
    <location>
        <begin position="1"/>
        <end position="21"/>
    </location>
</feature>
<proteinExistence type="predicted"/>
<sequence>MPAIRHLFAILFLLLPVAALAKPAVTEARIGVTSTVTRIELQVSSAVKFHTFYLANPYRLVVDLDEVDWKVRGGQKLQGSGWVSGMRYGLFKPGTSRVVLDLTKPARIGRSSLEGGSGSKPAVLGIDLEATTEADFLSAVKGGKTGPVIAAKTTDKPAMTVAIRDGDKEKGVDPADALAPVGDQPSASDPVATTGKTAEKTRTAAKKSKVLKPLVVIDPGHGGVDPGALGANSVKEKNITLAVAKALKKELQSTGRYRVMMTRDSDVYIPLRDRFKVARDNGADLFISLHADSHNDPLMRGASVYTLSETASDSEAAALAAQENKSDIIAGVDLSKQSGMVTDILIDLAQRDTINLSSRFATDLVGELKADTLLLEHTHRSAGFAVLKAPDVPSVLLEMGYISSIKDQALLVNKGHQAQLAKAIRRAIDDFFDWHELVKRS</sequence>
<evidence type="ECO:0000313" key="8">
    <source>
        <dbReference type="Proteomes" id="UP001279642"/>
    </source>
</evidence>
<dbReference type="RefSeq" id="WP_320508768.1">
    <property type="nucleotide sequence ID" value="NZ_JAXCLW010000003.1"/>
</dbReference>
<evidence type="ECO:0000256" key="1">
    <source>
        <dbReference type="ARBA" id="ARBA00001561"/>
    </source>
</evidence>
<dbReference type="Pfam" id="PF11741">
    <property type="entry name" value="AMIN"/>
    <property type="match status" value="1"/>
</dbReference>
<dbReference type="InterPro" id="IPR021731">
    <property type="entry name" value="AMIN_dom"/>
</dbReference>
<dbReference type="SMART" id="SM00646">
    <property type="entry name" value="Ami_3"/>
    <property type="match status" value="1"/>
</dbReference>
<evidence type="ECO:0000256" key="4">
    <source>
        <dbReference type="SAM" id="MobiDB-lite"/>
    </source>
</evidence>
<dbReference type="Proteomes" id="UP001279642">
    <property type="component" value="Unassembled WGS sequence"/>
</dbReference>
<dbReference type="GO" id="GO:0008745">
    <property type="term" value="F:N-acetylmuramoyl-L-alanine amidase activity"/>
    <property type="evidence" value="ECO:0007669"/>
    <property type="project" value="UniProtKB-EC"/>
</dbReference>
<comment type="catalytic activity">
    <reaction evidence="1">
        <text>Hydrolyzes the link between N-acetylmuramoyl residues and L-amino acid residues in certain cell-wall glycopeptides.</text>
        <dbReference type="EC" id="3.5.1.28"/>
    </reaction>
</comment>
<dbReference type="EC" id="3.5.1.28" evidence="2"/>
<evidence type="ECO:0000313" key="7">
    <source>
        <dbReference type="EMBL" id="MDY0883697.1"/>
    </source>
</evidence>
<dbReference type="Gene3D" id="3.40.630.40">
    <property type="entry name" value="Zn-dependent exopeptidases"/>
    <property type="match status" value="1"/>
</dbReference>
<feature type="chain" id="PRO_5045529663" description="N-acetylmuramoyl-L-alanine amidase" evidence="5">
    <location>
        <begin position="22"/>
        <end position="441"/>
    </location>
</feature>
<organism evidence="7 8">
    <name type="scientific">Dongia soli</name>
    <dbReference type="NCBI Taxonomy" id="600628"/>
    <lineage>
        <taxon>Bacteria</taxon>
        <taxon>Pseudomonadati</taxon>
        <taxon>Pseudomonadota</taxon>
        <taxon>Alphaproteobacteria</taxon>
        <taxon>Rhodospirillales</taxon>
        <taxon>Dongiaceae</taxon>
        <taxon>Dongia</taxon>
    </lineage>
</organism>
<evidence type="ECO:0000256" key="3">
    <source>
        <dbReference type="ARBA" id="ARBA00022801"/>
    </source>
</evidence>
<dbReference type="EMBL" id="JAXCLW010000003">
    <property type="protein sequence ID" value="MDY0883697.1"/>
    <property type="molecule type" value="Genomic_DNA"/>
</dbReference>
<keyword evidence="5" id="KW-0732">Signal</keyword>
<keyword evidence="8" id="KW-1185">Reference proteome</keyword>
<comment type="caution">
    <text evidence="7">The sequence shown here is derived from an EMBL/GenBank/DDBJ whole genome shotgun (WGS) entry which is preliminary data.</text>
</comment>
<evidence type="ECO:0000259" key="6">
    <source>
        <dbReference type="SMART" id="SM00646"/>
    </source>
</evidence>